<dbReference type="InterPro" id="IPR020308">
    <property type="entry name" value="Uncharacterised_Ynq1"/>
</dbReference>
<evidence type="ECO:0000256" key="1">
    <source>
        <dbReference type="SAM" id="Phobius"/>
    </source>
</evidence>
<protein>
    <submittedName>
        <fullName evidence="2">Uncharacterized protein</fullName>
    </submittedName>
</protein>
<accession>A0A420DN27</accession>
<feature type="transmembrane region" description="Helical" evidence="1">
    <location>
        <begin position="44"/>
        <end position="62"/>
    </location>
</feature>
<reference evidence="2 3" key="1">
    <citation type="submission" date="2018-09" db="EMBL/GenBank/DDBJ databases">
        <title>Genomic Encyclopedia of Archaeal and Bacterial Type Strains, Phase II (KMG-II): from individual species to whole genera.</title>
        <authorList>
            <person name="Goeker M."/>
        </authorList>
    </citation>
    <scope>NUCLEOTIDE SEQUENCE [LARGE SCALE GENOMIC DNA]</scope>
    <source>
        <strain evidence="2 3">DSM 11458</strain>
    </source>
</reference>
<keyword evidence="1" id="KW-0472">Membrane</keyword>
<feature type="transmembrane region" description="Helical" evidence="1">
    <location>
        <begin position="15"/>
        <end position="38"/>
    </location>
</feature>
<dbReference type="RefSeq" id="WP_025062642.1">
    <property type="nucleotide sequence ID" value="NZ_RAQK01000001.1"/>
</dbReference>
<dbReference type="Proteomes" id="UP000284407">
    <property type="component" value="Unassembled WGS sequence"/>
</dbReference>
<evidence type="ECO:0000313" key="3">
    <source>
        <dbReference type="Proteomes" id="UP000284407"/>
    </source>
</evidence>
<keyword evidence="1" id="KW-1133">Transmembrane helix</keyword>
<dbReference type="OrthoDB" id="7728113at2"/>
<organism evidence="2 3">
    <name type="scientific">Sulfitobacter guttiformis</name>
    <dbReference type="NCBI Taxonomy" id="74349"/>
    <lineage>
        <taxon>Bacteria</taxon>
        <taxon>Pseudomonadati</taxon>
        <taxon>Pseudomonadota</taxon>
        <taxon>Alphaproteobacteria</taxon>
        <taxon>Rhodobacterales</taxon>
        <taxon>Roseobacteraceae</taxon>
        <taxon>Sulfitobacter</taxon>
    </lineage>
</organism>
<sequence>MTKQNDKLSRDGRRLALVSVLCAFAFIAIEAAGTIYGWSNQTMGLLELGIAAVFLWVFIQAFRMWRLRQSEKDG</sequence>
<name>A0A420DN27_9RHOB</name>
<evidence type="ECO:0000313" key="2">
    <source>
        <dbReference type="EMBL" id="RKE95684.1"/>
    </source>
</evidence>
<gene>
    <name evidence="2" type="ORF">C8N30_0221</name>
</gene>
<dbReference type="STRING" id="1443111.Z949_2179"/>
<dbReference type="AlphaFoldDB" id="A0A420DN27"/>
<keyword evidence="3" id="KW-1185">Reference proteome</keyword>
<proteinExistence type="predicted"/>
<keyword evidence="1" id="KW-0812">Transmembrane</keyword>
<dbReference type="Pfam" id="PF17272">
    <property type="entry name" value="DUF5337"/>
    <property type="match status" value="1"/>
</dbReference>
<dbReference type="EMBL" id="RAQK01000001">
    <property type="protein sequence ID" value="RKE95684.1"/>
    <property type="molecule type" value="Genomic_DNA"/>
</dbReference>
<comment type="caution">
    <text evidence="2">The sequence shown here is derived from an EMBL/GenBank/DDBJ whole genome shotgun (WGS) entry which is preliminary data.</text>
</comment>